<dbReference type="InterPro" id="IPR004380">
    <property type="entry name" value="Asp_race"/>
</dbReference>
<dbReference type="InterPro" id="IPR015942">
    <property type="entry name" value="Asp/Glu/hydantoin_racemase"/>
</dbReference>
<reference evidence="3 4" key="1">
    <citation type="journal article" date="2016" name="Nat. Commun.">
        <title>Thousands of microbial genomes shed light on interconnected biogeochemical processes in an aquifer system.</title>
        <authorList>
            <person name="Anantharaman K."/>
            <person name="Brown C.T."/>
            <person name="Hug L.A."/>
            <person name="Sharon I."/>
            <person name="Castelle C.J."/>
            <person name="Probst A.J."/>
            <person name="Thomas B.C."/>
            <person name="Singh A."/>
            <person name="Wilkins M.J."/>
            <person name="Karaoz U."/>
            <person name="Brodie E.L."/>
            <person name="Williams K.H."/>
            <person name="Hubbard S.S."/>
            <person name="Banfield J.F."/>
        </authorList>
    </citation>
    <scope>NUCLEOTIDE SEQUENCE [LARGE SCALE GENOMIC DNA]</scope>
</reference>
<evidence type="ECO:0000313" key="3">
    <source>
        <dbReference type="EMBL" id="OGH89999.1"/>
    </source>
</evidence>
<dbReference type="Pfam" id="PF01177">
    <property type="entry name" value="Asp_Glu_race"/>
    <property type="match status" value="1"/>
</dbReference>
<evidence type="ECO:0000256" key="2">
    <source>
        <dbReference type="ARBA" id="ARBA00023235"/>
    </source>
</evidence>
<dbReference type="Gene3D" id="3.40.50.1860">
    <property type="match status" value="2"/>
</dbReference>
<comment type="similarity">
    <text evidence="1">Belongs to the aspartate/glutamate racemases family.</text>
</comment>
<gene>
    <name evidence="3" type="ORF">A2537_01075</name>
</gene>
<organism evidence="3 4">
    <name type="scientific">Candidatus Magasanikbacteria bacterium RIFOXYD2_FULL_36_9</name>
    <dbReference type="NCBI Taxonomy" id="1798707"/>
    <lineage>
        <taxon>Bacteria</taxon>
        <taxon>Candidatus Magasanikiibacteriota</taxon>
    </lineage>
</organism>
<accession>A0A1F6P1F4</accession>
<dbReference type="AlphaFoldDB" id="A0A1F6P1F4"/>
<dbReference type="GO" id="GO:0047661">
    <property type="term" value="F:amino-acid racemase activity"/>
    <property type="evidence" value="ECO:0007669"/>
    <property type="project" value="InterPro"/>
</dbReference>
<evidence type="ECO:0000256" key="1">
    <source>
        <dbReference type="ARBA" id="ARBA00007847"/>
    </source>
</evidence>
<dbReference type="PANTHER" id="PTHR21198:SF7">
    <property type="entry name" value="ASPARTATE-GLUTAMATE RACEMASE FAMILY"/>
    <property type="match status" value="1"/>
</dbReference>
<dbReference type="SUPFAM" id="SSF53681">
    <property type="entry name" value="Aspartate/glutamate racemase"/>
    <property type="match status" value="2"/>
</dbReference>
<proteinExistence type="inferred from homology"/>
<name>A0A1F6P1F4_9BACT</name>
<protein>
    <recommendedName>
        <fullName evidence="5">Aspartate racemase</fullName>
    </recommendedName>
</protein>
<evidence type="ECO:0008006" key="5">
    <source>
        <dbReference type="Google" id="ProtNLM"/>
    </source>
</evidence>
<sequence length="271" mass="29836">MSSLINYDSKKTIGILGGMGPASSANIYEELINKAQKYYGAKQDYEFPPMILYSLPMHDWDTTGFLHMDSVKDQLIKGVKVLENAGCDLIIIGCNTVHHFYNELQQSVSVPIINMVEETVDKVVQSGYKKVAVFSTDSTRRLGVYDKVLNRAGIQNTYLNSHQQELVTRVIGNAEAGKLTDLDTKILKNLISEVKNLGAQAVILGCTEIPLAIKQSDTGMPLFNSALIISVAALETSYGFVNVKKVSHPNLFTVRSCLKLERLMASPAMSI</sequence>
<keyword evidence="2" id="KW-0413">Isomerase</keyword>
<dbReference type="InterPro" id="IPR001920">
    <property type="entry name" value="Asp/Glu_race"/>
</dbReference>
<comment type="caution">
    <text evidence="3">The sequence shown here is derived from an EMBL/GenBank/DDBJ whole genome shotgun (WGS) entry which is preliminary data.</text>
</comment>
<dbReference type="Proteomes" id="UP000178490">
    <property type="component" value="Unassembled WGS sequence"/>
</dbReference>
<dbReference type="NCBIfam" id="TIGR00035">
    <property type="entry name" value="asp_race"/>
    <property type="match status" value="1"/>
</dbReference>
<dbReference type="EMBL" id="MFRC01000013">
    <property type="protein sequence ID" value="OGH89999.1"/>
    <property type="molecule type" value="Genomic_DNA"/>
</dbReference>
<evidence type="ECO:0000313" key="4">
    <source>
        <dbReference type="Proteomes" id="UP000178490"/>
    </source>
</evidence>
<dbReference type="PANTHER" id="PTHR21198">
    <property type="entry name" value="GLUTAMATE RACEMASE"/>
    <property type="match status" value="1"/>
</dbReference>